<dbReference type="InParanoid" id="F4RRG5"/>
<keyword evidence="3" id="KW-0336">GPI-anchor</keyword>
<evidence type="ECO:0000256" key="3">
    <source>
        <dbReference type="ARBA" id="ARBA00022622"/>
    </source>
</evidence>
<protein>
    <recommendedName>
        <fullName evidence="10">Copper acquisition factor BIM1-like domain-containing protein</fullName>
    </recommendedName>
</protein>
<evidence type="ECO:0000313" key="12">
    <source>
        <dbReference type="Proteomes" id="UP000001072"/>
    </source>
</evidence>
<keyword evidence="2" id="KW-1003">Cell membrane</keyword>
<reference evidence="12" key="1">
    <citation type="journal article" date="2011" name="Proc. Natl. Acad. Sci. U.S.A.">
        <title>Obligate biotrophy features unraveled by the genomic analysis of rust fungi.</title>
        <authorList>
            <person name="Duplessis S."/>
            <person name="Cuomo C.A."/>
            <person name="Lin Y.-C."/>
            <person name="Aerts A."/>
            <person name="Tisserant E."/>
            <person name="Veneault-Fourrey C."/>
            <person name="Joly D.L."/>
            <person name="Hacquard S."/>
            <person name="Amselem J."/>
            <person name="Cantarel B.L."/>
            <person name="Chiu R."/>
            <person name="Coutinho P.M."/>
            <person name="Feau N."/>
            <person name="Field M."/>
            <person name="Frey P."/>
            <person name="Gelhaye E."/>
            <person name="Goldberg J."/>
            <person name="Grabherr M.G."/>
            <person name="Kodira C.D."/>
            <person name="Kohler A."/>
            <person name="Kuees U."/>
            <person name="Lindquist E.A."/>
            <person name="Lucas S.M."/>
            <person name="Mago R."/>
            <person name="Mauceli E."/>
            <person name="Morin E."/>
            <person name="Murat C."/>
            <person name="Pangilinan J.L."/>
            <person name="Park R."/>
            <person name="Pearson M."/>
            <person name="Quesneville H."/>
            <person name="Rouhier N."/>
            <person name="Sakthikumar S."/>
            <person name="Salamov A.A."/>
            <person name="Schmutz J."/>
            <person name="Selles B."/>
            <person name="Shapiro H."/>
            <person name="Tanguay P."/>
            <person name="Tuskan G.A."/>
            <person name="Henrissat B."/>
            <person name="Van de Peer Y."/>
            <person name="Rouze P."/>
            <person name="Ellis J.G."/>
            <person name="Dodds P.N."/>
            <person name="Schein J.E."/>
            <person name="Zhong S."/>
            <person name="Hamelin R.C."/>
            <person name="Grigoriev I.V."/>
            <person name="Szabo L.J."/>
            <person name="Martin F."/>
        </authorList>
    </citation>
    <scope>NUCLEOTIDE SEQUENCE [LARGE SCALE GENOMIC DNA]</scope>
    <source>
        <strain evidence="12">98AG31 / pathotype 3-4-7</strain>
    </source>
</reference>
<dbReference type="Pfam" id="PF20238">
    <property type="entry name" value="BIM1-like_dom"/>
    <property type="match status" value="1"/>
</dbReference>
<dbReference type="VEuPathDB" id="FungiDB:MELLADRAFT_88366"/>
<keyword evidence="7" id="KW-0449">Lipoprotein</keyword>
<dbReference type="CDD" id="cd21176">
    <property type="entry name" value="LPMO_auxiliary-like"/>
    <property type="match status" value="1"/>
</dbReference>
<evidence type="ECO:0000256" key="2">
    <source>
        <dbReference type="ARBA" id="ARBA00022475"/>
    </source>
</evidence>
<sequence length="218" mass="23221">MFSKTFSSSLVSLFYLHFTFAHFTLDFPTTRGFNEDKEPSFCGGLPTNASGRQPFPLSGSAPVHITSHHDNAQVAIILSVKADPTKFSDFNSTGKVDYLMPFSNTKGQQGFCFSVDIGTLATQIRPSPTNGTLATLQVIFNGGDHPLFQCSDLILVKNASIASNQTCSNNTMVTPSSNSISTQSSDASQGAKSGAAVNAINFTVFISLIIISTFSIAL</sequence>
<feature type="signal peptide" evidence="9">
    <location>
        <begin position="1"/>
        <end position="21"/>
    </location>
</feature>
<evidence type="ECO:0000256" key="7">
    <source>
        <dbReference type="ARBA" id="ARBA00023288"/>
    </source>
</evidence>
<evidence type="ECO:0000313" key="11">
    <source>
        <dbReference type="EMBL" id="EGG05037.1"/>
    </source>
</evidence>
<feature type="domain" description="Copper acquisition factor BIM1-like" evidence="10">
    <location>
        <begin position="21"/>
        <end position="171"/>
    </location>
</feature>
<evidence type="ECO:0000256" key="9">
    <source>
        <dbReference type="SAM" id="SignalP"/>
    </source>
</evidence>
<keyword evidence="8" id="KW-1133">Transmembrane helix</keyword>
<evidence type="ECO:0000256" key="1">
    <source>
        <dbReference type="ARBA" id="ARBA00004609"/>
    </source>
</evidence>
<dbReference type="OrthoDB" id="2505321at2759"/>
<dbReference type="AlphaFoldDB" id="F4RRG5"/>
<accession>F4RRG5</accession>
<dbReference type="GO" id="GO:0005886">
    <property type="term" value="C:plasma membrane"/>
    <property type="evidence" value="ECO:0007669"/>
    <property type="project" value="UniProtKB-SubCell"/>
</dbReference>
<gene>
    <name evidence="11" type="ORF">MELLADRAFT_88366</name>
</gene>
<dbReference type="PANTHER" id="PTHR34992">
    <property type="entry name" value="HYPHAL ANASTAMOSIS-7 PROTEIN"/>
    <property type="match status" value="1"/>
</dbReference>
<organism evidence="12">
    <name type="scientific">Melampsora larici-populina (strain 98AG31 / pathotype 3-4-7)</name>
    <name type="common">Poplar leaf rust fungus</name>
    <dbReference type="NCBI Taxonomy" id="747676"/>
    <lineage>
        <taxon>Eukaryota</taxon>
        <taxon>Fungi</taxon>
        <taxon>Dikarya</taxon>
        <taxon>Basidiomycota</taxon>
        <taxon>Pucciniomycotina</taxon>
        <taxon>Pucciniomycetes</taxon>
        <taxon>Pucciniales</taxon>
        <taxon>Melampsoraceae</taxon>
        <taxon>Melampsora</taxon>
    </lineage>
</organism>
<evidence type="ECO:0000256" key="6">
    <source>
        <dbReference type="ARBA" id="ARBA00023180"/>
    </source>
</evidence>
<feature type="transmembrane region" description="Helical" evidence="8">
    <location>
        <begin position="195"/>
        <end position="217"/>
    </location>
</feature>
<dbReference type="GO" id="GO:0098552">
    <property type="term" value="C:side of membrane"/>
    <property type="evidence" value="ECO:0007669"/>
    <property type="project" value="UniProtKB-KW"/>
</dbReference>
<name>F4RRG5_MELLP</name>
<feature type="chain" id="PRO_5003320963" description="Copper acquisition factor BIM1-like domain-containing protein" evidence="9">
    <location>
        <begin position="22"/>
        <end position="218"/>
    </location>
</feature>
<evidence type="ECO:0000259" key="10">
    <source>
        <dbReference type="Pfam" id="PF20238"/>
    </source>
</evidence>
<proteinExistence type="predicted"/>
<keyword evidence="5 8" id="KW-0472">Membrane</keyword>
<dbReference type="eggNOG" id="ENOG502S92W">
    <property type="taxonomic scope" value="Eukaryota"/>
</dbReference>
<dbReference type="InterPro" id="IPR046936">
    <property type="entry name" value="BIM1-like"/>
</dbReference>
<dbReference type="Proteomes" id="UP000001072">
    <property type="component" value="Unassembled WGS sequence"/>
</dbReference>
<dbReference type="InterPro" id="IPR046530">
    <property type="entry name" value="BIM1-like_dom"/>
</dbReference>
<keyword evidence="8" id="KW-0812">Transmembrane</keyword>
<dbReference type="KEGG" id="mlr:MELLADRAFT_88366"/>
<dbReference type="PANTHER" id="PTHR34992:SF11">
    <property type="entry name" value="COPPER ACQUISITION FACTOR BIM1-LIKE DOMAIN-CONTAINING PROTEIN"/>
    <property type="match status" value="1"/>
</dbReference>
<keyword evidence="12" id="KW-1185">Reference proteome</keyword>
<evidence type="ECO:0000256" key="4">
    <source>
        <dbReference type="ARBA" id="ARBA00022729"/>
    </source>
</evidence>
<dbReference type="EMBL" id="GL883115">
    <property type="protein sequence ID" value="EGG05037.1"/>
    <property type="molecule type" value="Genomic_DNA"/>
</dbReference>
<keyword evidence="6" id="KW-0325">Glycoprotein</keyword>
<dbReference type="GeneID" id="18934856"/>
<evidence type="ECO:0000256" key="8">
    <source>
        <dbReference type="SAM" id="Phobius"/>
    </source>
</evidence>
<keyword evidence="4 9" id="KW-0732">Signal</keyword>
<evidence type="ECO:0000256" key="5">
    <source>
        <dbReference type="ARBA" id="ARBA00023136"/>
    </source>
</evidence>
<comment type="subcellular location">
    <subcellularLocation>
        <location evidence="1">Cell membrane</location>
        <topology evidence="1">Lipid-anchor</topology>
        <topology evidence="1">GPI-anchor</topology>
    </subcellularLocation>
</comment>
<dbReference type="HOGENOM" id="CLU_070647_3_1_1"/>
<dbReference type="RefSeq" id="XP_007411790.1">
    <property type="nucleotide sequence ID" value="XM_007411728.1"/>
</dbReference>